<dbReference type="AlphaFoldDB" id="A0A7V7TXL8"/>
<keyword evidence="5" id="KW-0175">Coiled coil</keyword>
<keyword evidence="2" id="KW-0145">Chemotaxis</keyword>
<dbReference type="PANTHER" id="PTHR43531">
    <property type="entry name" value="PROTEIN ICFG"/>
    <property type="match status" value="1"/>
</dbReference>
<dbReference type="SMART" id="SM00283">
    <property type="entry name" value="MA"/>
    <property type="match status" value="1"/>
</dbReference>
<evidence type="ECO:0000256" key="6">
    <source>
        <dbReference type="SAM" id="Phobius"/>
    </source>
</evidence>
<dbReference type="InterPro" id="IPR004089">
    <property type="entry name" value="MCPsignal_dom"/>
</dbReference>
<evidence type="ECO:0000313" key="9">
    <source>
        <dbReference type="EMBL" id="KAB0681235.1"/>
    </source>
</evidence>
<keyword evidence="6" id="KW-0812">Transmembrane</keyword>
<dbReference type="SMART" id="SM00304">
    <property type="entry name" value="HAMP"/>
    <property type="match status" value="2"/>
</dbReference>
<keyword evidence="6" id="KW-1133">Transmembrane helix</keyword>
<dbReference type="InterPro" id="IPR004090">
    <property type="entry name" value="Chemotax_Me-accpt_rcpt"/>
</dbReference>
<feature type="transmembrane region" description="Helical" evidence="6">
    <location>
        <begin position="301"/>
        <end position="324"/>
    </location>
</feature>
<feature type="coiled-coil region" evidence="5">
    <location>
        <begin position="376"/>
        <end position="405"/>
    </location>
</feature>
<dbReference type="RefSeq" id="WP_150968431.1">
    <property type="nucleotide sequence ID" value="NZ_VZDO01000003.1"/>
</dbReference>
<evidence type="ECO:0000256" key="1">
    <source>
        <dbReference type="ARBA" id="ARBA00004370"/>
    </source>
</evidence>
<dbReference type="GO" id="GO:0007165">
    <property type="term" value="P:signal transduction"/>
    <property type="evidence" value="ECO:0007669"/>
    <property type="project" value="UniProtKB-KW"/>
</dbReference>
<feature type="domain" description="HAMP" evidence="8">
    <location>
        <begin position="412"/>
        <end position="456"/>
    </location>
</feature>
<dbReference type="Gene3D" id="1.10.287.950">
    <property type="entry name" value="Methyl-accepting chemotaxis protein"/>
    <property type="match status" value="1"/>
</dbReference>
<dbReference type="InterPro" id="IPR003660">
    <property type="entry name" value="HAMP_dom"/>
</dbReference>
<evidence type="ECO:0000256" key="5">
    <source>
        <dbReference type="SAM" id="Coils"/>
    </source>
</evidence>
<gene>
    <name evidence="9" type="ORF">F6X38_04890</name>
</gene>
<keyword evidence="10" id="KW-1185">Reference proteome</keyword>
<dbReference type="GO" id="GO:0006935">
    <property type="term" value="P:chemotaxis"/>
    <property type="evidence" value="ECO:0007669"/>
    <property type="project" value="UniProtKB-KW"/>
</dbReference>
<evidence type="ECO:0000313" key="10">
    <source>
        <dbReference type="Proteomes" id="UP000432089"/>
    </source>
</evidence>
<comment type="similarity">
    <text evidence="3">Belongs to the methyl-accepting chemotaxis (MCP) protein family.</text>
</comment>
<feature type="domain" description="HAMP" evidence="8">
    <location>
        <begin position="321"/>
        <end position="374"/>
    </location>
</feature>
<comment type="subcellular location">
    <subcellularLocation>
        <location evidence="1">Membrane</location>
    </subcellularLocation>
</comment>
<evidence type="ECO:0000256" key="2">
    <source>
        <dbReference type="ARBA" id="ARBA00022500"/>
    </source>
</evidence>
<evidence type="ECO:0000256" key="4">
    <source>
        <dbReference type="PROSITE-ProRule" id="PRU00284"/>
    </source>
</evidence>
<proteinExistence type="inferred from homology"/>
<dbReference type="Proteomes" id="UP000432089">
    <property type="component" value="Unassembled WGS sequence"/>
</dbReference>
<comment type="caution">
    <text evidence="9">The sequence shown here is derived from an EMBL/GenBank/DDBJ whole genome shotgun (WGS) entry which is preliminary data.</text>
</comment>
<feature type="domain" description="Methyl-accepting transducer" evidence="7">
    <location>
        <begin position="461"/>
        <end position="690"/>
    </location>
</feature>
<dbReference type="FunFam" id="1.10.287.950:FF:000001">
    <property type="entry name" value="Methyl-accepting chemotaxis sensory transducer"/>
    <property type="match status" value="1"/>
</dbReference>
<dbReference type="EMBL" id="VZDO01000003">
    <property type="protein sequence ID" value="KAB0681235.1"/>
    <property type="molecule type" value="Genomic_DNA"/>
</dbReference>
<evidence type="ECO:0000256" key="3">
    <source>
        <dbReference type="ARBA" id="ARBA00029447"/>
    </source>
</evidence>
<name>A0A7V7TXL8_9HYPH</name>
<sequence>MKSPRLNFGIGTRLFLGFGALLLVLVAMAAHSTGRFAVLKDSFAGFGERAANASEADELASRLLGLRLAVSQLVAVGSDANRRGVDEAYGRVKASLDGVVANASGDPAREAAWKAFRDQIVGGYDRTLKGDAGIEAAQAAADKAGALAGSAVAKVVETVGAMIRRNGEFDDAYAVSVIQDRVLSARMLLRSFIAEGSEDDIFEAQVALRDAERKFDQFRRVETLAGHPLVNDGRKNLTALFTSIKSTRAAVERRTAALVQQRELDAAVDARIAAMRADELARMEDTKRAAGEVADDARRTAMIVAGAALLFGAAVAFLIGRGIVGPVRAMTQAMRRLSDGDLAVEVPGTKRRDEIGGMAGAMQVFRTAAIERRDLAARLEEERLADEAERRRAEAEAAARAIAEERAFVAAKLGAGLKALADGDLTLRLEEAMPGEYERLRADFNDAMASLSDAMAGVAAGAGGIAGGSTEIGQASHDLSRRTEAQAATLEETAAALSAVTQAIRVTSQSAAAAHDAAAAAKRDVDASGLVVGKAIEAMGDIERSSAEIRKIISVIDEIAFQTNLLALNAGVEAARAGESGRGFAVVAQEVRGLAQRSAEAAKEIKGLIATASRGVDSGVTLVAEAGEALSRIAAKVVQVDAMVAGIAESAREQAGGLAGLNDAVGSMDKVTQQNAAMVEETTAASRALMEEARHLTEMIGRFRVVDEVEPAAYARAA</sequence>
<dbReference type="Pfam" id="PF00672">
    <property type="entry name" value="HAMP"/>
    <property type="match status" value="1"/>
</dbReference>
<dbReference type="PANTHER" id="PTHR43531:SF11">
    <property type="entry name" value="METHYL-ACCEPTING CHEMOTAXIS PROTEIN 3"/>
    <property type="match status" value="1"/>
</dbReference>
<dbReference type="Pfam" id="PF00015">
    <property type="entry name" value="MCPsignal"/>
    <property type="match status" value="1"/>
</dbReference>
<dbReference type="InterPro" id="IPR051310">
    <property type="entry name" value="MCP_chemotaxis"/>
</dbReference>
<dbReference type="GO" id="GO:0004888">
    <property type="term" value="F:transmembrane signaling receptor activity"/>
    <property type="evidence" value="ECO:0007669"/>
    <property type="project" value="InterPro"/>
</dbReference>
<accession>A0A7V7TXL8</accession>
<protein>
    <submittedName>
        <fullName evidence="9">Methyl-accepting chemotaxis protein</fullName>
    </submittedName>
</protein>
<dbReference type="SUPFAM" id="SSF58104">
    <property type="entry name" value="Methyl-accepting chemotaxis protein (MCP) signaling domain"/>
    <property type="match status" value="1"/>
</dbReference>
<keyword evidence="4" id="KW-0807">Transducer</keyword>
<keyword evidence="6" id="KW-0472">Membrane</keyword>
<evidence type="ECO:0000259" key="7">
    <source>
        <dbReference type="PROSITE" id="PS50111"/>
    </source>
</evidence>
<dbReference type="PRINTS" id="PR00260">
    <property type="entry name" value="CHEMTRNSDUCR"/>
</dbReference>
<dbReference type="CDD" id="cd06225">
    <property type="entry name" value="HAMP"/>
    <property type="match status" value="1"/>
</dbReference>
<dbReference type="SUPFAM" id="SSF158472">
    <property type="entry name" value="HAMP domain-like"/>
    <property type="match status" value="1"/>
</dbReference>
<dbReference type="Gene3D" id="6.10.340.10">
    <property type="match status" value="1"/>
</dbReference>
<reference evidence="9 10" key="1">
    <citation type="submission" date="2019-09" db="EMBL/GenBank/DDBJ databases">
        <title>YIM 132180 draft genome.</title>
        <authorList>
            <person name="Zhang K."/>
        </authorList>
    </citation>
    <scope>NUCLEOTIDE SEQUENCE [LARGE SCALE GENOMIC DNA]</scope>
    <source>
        <strain evidence="9 10">YIM 132180</strain>
    </source>
</reference>
<dbReference type="GO" id="GO:0005886">
    <property type="term" value="C:plasma membrane"/>
    <property type="evidence" value="ECO:0007669"/>
    <property type="project" value="TreeGrafter"/>
</dbReference>
<dbReference type="PROSITE" id="PS50111">
    <property type="entry name" value="CHEMOTAXIS_TRANSDUC_2"/>
    <property type="match status" value="1"/>
</dbReference>
<organism evidence="9 10">
    <name type="scientific">Plantimonas leprariae</name>
    <dbReference type="NCBI Taxonomy" id="2615207"/>
    <lineage>
        <taxon>Bacteria</taxon>
        <taxon>Pseudomonadati</taxon>
        <taxon>Pseudomonadota</taxon>
        <taxon>Alphaproteobacteria</taxon>
        <taxon>Hyphomicrobiales</taxon>
        <taxon>Aurantimonadaceae</taxon>
        <taxon>Plantimonas</taxon>
    </lineage>
</organism>
<evidence type="ECO:0000259" key="8">
    <source>
        <dbReference type="PROSITE" id="PS50885"/>
    </source>
</evidence>
<dbReference type="PROSITE" id="PS50885">
    <property type="entry name" value="HAMP"/>
    <property type="match status" value="2"/>
</dbReference>